<dbReference type="Proteomes" id="UP001320420">
    <property type="component" value="Unassembled WGS sequence"/>
</dbReference>
<gene>
    <name evidence="2" type="ORF">SLS62_007477</name>
</gene>
<feature type="region of interest" description="Disordered" evidence="1">
    <location>
        <begin position="158"/>
        <end position="200"/>
    </location>
</feature>
<evidence type="ECO:0000256" key="1">
    <source>
        <dbReference type="SAM" id="MobiDB-lite"/>
    </source>
</evidence>
<sequence length="277" mass="30759">MYSRWTAVDKGRIIEHMRMVVNKNVTYAVDAKLLDRVFLGSTEDFEKVHVGLQTVLRYDIPLSASKTTQNTNPATGPMNVPIIPRICSDVYSSKADPLASDQDYRGLVSDQSKLIAPLVAQRWYALGDAGQQYWKDKARYLKEQFMLENPDYVYKPRTSNEIKRRGGKKTKEVAAADPGPSDGAAASHIQSANDFGNPNIEPQRVAEAAAEAAEAEIAETDIDDGINNMQDRPVVHENSLEEVLEASLRQFLENDASTVEEHVSPDIQATGHRKSPM</sequence>
<reference evidence="2 3" key="1">
    <citation type="submission" date="2024-02" db="EMBL/GenBank/DDBJ databases">
        <title>De novo assembly and annotation of 12 fungi associated with fruit tree decline syndrome in Ontario, Canada.</title>
        <authorList>
            <person name="Sulman M."/>
            <person name="Ellouze W."/>
            <person name="Ilyukhin E."/>
        </authorList>
    </citation>
    <scope>NUCLEOTIDE SEQUENCE [LARGE SCALE GENOMIC DNA]</scope>
    <source>
        <strain evidence="2 3">M11/M66-122</strain>
    </source>
</reference>
<evidence type="ECO:0000313" key="2">
    <source>
        <dbReference type="EMBL" id="KAK7750630.1"/>
    </source>
</evidence>
<dbReference type="EMBL" id="JAKJXP020000061">
    <property type="protein sequence ID" value="KAK7750630.1"/>
    <property type="molecule type" value="Genomic_DNA"/>
</dbReference>
<organism evidence="2 3">
    <name type="scientific">Diatrype stigma</name>
    <dbReference type="NCBI Taxonomy" id="117547"/>
    <lineage>
        <taxon>Eukaryota</taxon>
        <taxon>Fungi</taxon>
        <taxon>Dikarya</taxon>
        <taxon>Ascomycota</taxon>
        <taxon>Pezizomycotina</taxon>
        <taxon>Sordariomycetes</taxon>
        <taxon>Xylariomycetidae</taxon>
        <taxon>Xylariales</taxon>
        <taxon>Diatrypaceae</taxon>
        <taxon>Diatrype</taxon>
    </lineage>
</organism>
<dbReference type="Gene3D" id="1.10.30.10">
    <property type="entry name" value="High mobility group box domain"/>
    <property type="match status" value="1"/>
</dbReference>
<comment type="caution">
    <text evidence="2">The sequence shown here is derived from an EMBL/GenBank/DDBJ whole genome shotgun (WGS) entry which is preliminary data.</text>
</comment>
<proteinExistence type="predicted"/>
<accession>A0AAN9ULT9</accession>
<dbReference type="InterPro" id="IPR036910">
    <property type="entry name" value="HMG_box_dom_sf"/>
</dbReference>
<evidence type="ECO:0000313" key="3">
    <source>
        <dbReference type="Proteomes" id="UP001320420"/>
    </source>
</evidence>
<feature type="compositionally biased region" description="Low complexity" evidence="1">
    <location>
        <begin position="175"/>
        <end position="187"/>
    </location>
</feature>
<keyword evidence="3" id="KW-1185">Reference proteome</keyword>
<feature type="compositionally biased region" description="Basic and acidic residues" evidence="1">
    <location>
        <begin position="158"/>
        <end position="174"/>
    </location>
</feature>
<dbReference type="AlphaFoldDB" id="A0AAN9ULT9"/>
<protein>
    <submittedName>
        <fullName evidence="2">Uncharacterized protein</fullName>
    </submittedName>
</protein>
<feature type="region of interest" description="Disordered" evidence="1">
    <location>
        <begin position="255"/>
        <end position="277"/>
    </location>
</feature>
<dbReference type="SUPFAM" id="SSF47095">
    <property type="entry name" value="HMG-box"/>
    <property type="match status" value="1"/>
</dbReference>
<name>A0AAN9ULT9_9PEZI</name>